<dbReference type="PROSITE" id="PS50983">
    <property type="entry name" value="FE_B12_PBP"/>
    <property type="match status" value="1"/>
</dbReference>
<dbReference type="RefSeq" id="WP_090499781.1">
    <property type="nucleotide sequence ID" value="NZ_FNCH01000007.1"/>
</dbReference>
<keyword evidence="1" id="KW-0732">Signal</keyword>
<dbReference type="EMBL" id="FNCH01000007">
    <property type="protein sequence ID" value="SDG52910.1"/>
    <property type="molecule type" value="Genomic_DNA"/>
</dbReference>
<evidence type="ECO:0000259" key="2">
    <source>
        <dbReference type="PROSITE" id="PS50983"/>
    </source>
</evidence>
<evidence type="ECO:0000313" key="3">
    <source>
        <dbReference type="EMBL" id="SDG52910.1"/>
    </source>
</evidence>
<gene>
    <name evidence="3" type="ORF">SAMN05421827_107192</name>
</gene>
<dbReference type="Proteomes" id="UP000199643">
    <property type="component" value="Unassembled WGS sequence"/>
</dbReference>
<proteinExistence type="predicted"/>
<dbReference type="InterPro" id="IPR054828">
    <property type="entry name" value="Vit_B12_bind_prot"/>
</dbReference>
<dbReference type="PANTHER" id="PTHR30535:SF35">
    <property type="entry name" value="PERIPLASMIC BINDING PROTEIN"/>
    <property type="match status" value="1"/>
</dbReference>
<dbReference type="NCBIfam" id="NF038402">
    <property type="entry name" value="TroA_like"/>
    <property type="match status" value="1"/>
</dbReference>
<dbReference type="Pfam" id="PF01497">
    <property type="entry name" value="Peripla_BP_2"/>
    <property type="match status" value="1"/>
</dbReference>
<protein>
    <submittedName>
        <fullName evidence="3">Substrate-binding protein</fullName>
    </submittedName>
</protein>
<dbReference type="SUPFAM" id="SSF53807">
    <property type="entry name" value="Helical backbone' metal receptor"/>
    <property type="match status" value="1"/>
</dbReference>
<dbReference type="Gene3D" id="3.40.50.1980">
    <property type="entry name" value="Nitrogenase molybdenum iron protein domain"/>
    <property type="match status" value="2"/>
</dbReference>
<evidence type="ECO:0000313" key="4">
    <source>
        <dbReference type="Proteomes" id="UP000199643"/>
    </source>
</evidence>
<organism evidence="3 4">
    <name type="scientific">Pedobacter terrae</name>
    <dbReference type="NCBI Taxonomy" id="405671"/>
    <lineage>
        <taxon>Bacteria</taxon>
        <taxon>Pseudomonadati</taxon>
        <taxon>Bacteroidota</taxon>
        <taxon>Sphingobacteriia</taxon>
        <taxon>Sphingobacteriales</taxon>
        <taxon>Sphingobacteriaceae</taxon>
        <taxon>Pedobacter</taxon>
    </lineage>
</organism>
<evidence type="ECO:0000256" key="1">
    <source>
        <dbReference type="ARBA" id="ARBA00022729"/>
    </source>
</evidence>
<dbReference type="STRING" id="405671.SAMN05421827_107192"/>
<dbReference type="AlphaFoldDB" id="A0A1G7V1S2"/>
<feature type="domain" description="Fe/B12 periplasmic-binding" evidence="2">
    <location>
        <begin position="21"/>
        <end position="267"/>
    </location>
</feature>
<accession>A0A1G7V1S2</accession>
<sequence length="267" mass="30587">MQKTFTDQMGREIVINFPPKRIISVVPSQTELLFDLGLDAEIIGLTKFCIHPIEKFAARIKVGGTKKLNIDLIKDLKPDLIIGNKEENTQSDIEELAEYFPVWMSDIFTLDDAMKTIGQIGELVNRQPEASYLNHLISAGFNDLRTLALQNKIDKKVAYLIWRKPYMAAGKNTFINDVLLTNGMTNMINQERYPEITLEELKTLNCELILLSSEPYPFREKHIAEIKAAIPHAKISLVDGEMFSWYGSRLVKAVQYFFEFQKQIVNL</sequence>
<name>A0A1G7V1S2_9SPHI</name>
<reference evidence="4" key="1">
    <citation type="submission" date="2016-10" db="EMBL/GenBank/DDBJ databases">
        <authorList>
            <person name="Varghese N."/>
            <person name="Submissions S."/>
        </authorList>
    </citation>
    <scope>NUCLEOTIDE SEQUENCE [LARGE SCALE GENOMIC DNA]</scope>
    <source>
        <strain evidence="4">DSM 17933</strain>
    </source>
</reference>
<dbReference type="OrthoDB" id="9816357at2"/>
<keyword evidence="4" id="KW-1185">Reference proteome</keyword>
<dbReference type="PANTHER" id="PTHR30535">
    <property type="entry name" value="VITAMIN B12-BINDING PROTEIN"/>
    <property type="match status" value="1"/>
</dbReference>
<dbReference type="InterPro" id="IPR002491">
    <property type="entry name" value="ABC_transptr_periplasmic_BD"/>
</dbReference>
<dbReference type="InterPro" id="IPR050902">
    <property type="entry name" value="ABC_Transporter_SBP"/>
</dbReference>